<dbReference type="OrthoDB" id="1164967at2"/>
<dbReference type="EMBL" id="LDPZ01000016">
    <property type="protein sequence ID" value="KTQ96326.1"/>
    <property type="molecule type" value="Genomic_DNA"/>
</dbReference>
<organism evidence="2 3">
    <name type="scientific">Aureimonas ureilytica</name>
    <dbReference type="NCBI Taxonomy" id="401562"/>
    <lineage>
        <taxon>Bacteria</taxon>
        <taxon>Pseudomonadati</taxon>
        <taxon>Pseudomonadota</taxon>
        <taxon>Alphaproteobacteria</taxon>
        <taxon>Hyphomicrobiales</taxon>
        <taxon>Aurantimonadaceae</taxon>
        <taxon>Aureimonas</taxon>
    </lineage>
</organism>
<dbReference type="RefSeq" id="WP_058634558.1">
    <property type="nucleotide sequence ID" value="NZ_LDPZ01000016.1"/>
</dbReference>
<comment type="similarity">
    <text evidence="1">Belongs to the antirestriction protein family.</text>
</comment>
<dbReference type="InterPro" id="IPR042297">
    <property type="entry name" value="Antirestriction_sf"/>
</dbReference>
<evidence type="ECO:0000313" key="3">
    <source>
        <dbReference type="Proteomes" id="UP000078272"/>
    </source>
</evidence>
<gene>
    <name evidence="2" type="ORF">NS226_08120</name>
</gene>
<dbReference type="InterPro" id="IPR004914">
    <property type="entry name" value="Antirestrict"/>
</dbReference>
<evidence type="ECO:0000313" key="2">
    <source>
        <dbReference type="EMBL" id="KTQ96326.1"/>
    </source>
</evidence>
<name>A0A175R979_9HYPH</name>
<proteinExistence type="inferred from homology"/>
<accession>A0A175R979</accession>
<reference evidence="2 3" key="1">
    <citation type="journal article" date="2016" name="Front. Microbiol.">
        <title>Genomic Resource of Rice Seed Associated Bacteria.</title>
        <authorList>
            <person name="Midha S."/>
            <person name="Bansal K."/>
            <person name="Sharma S."/>
            <person name="Kumar N."/>
            <person name="Patil P.P."/>
            <person name="Chaudhry V."/>
            <person name="Patil P.B."/>
        </authorList>
    </citation>
    <scope>NUCLEOTIDE SEQUENCE [LARGE SCALE GENOMIC DNA]</scope>
    <source>
        <strain evidence="2 3">NS226</strain>
    </source>
</reference>
<dbReference type="Proteomes" id="UP000078272">
    <property type="component" value="Unassembled WGS sequence"/>
</dbReference>
<dbReference type="Gene3D" id="3.30.70.3580">
    <property type="entry name" value="Antirestriction protein"/>
    <property type="match status" value="1"/>
</dbReference>
<dbReference type="AlphaFoldDB" id="A0A175R979"/>
<sequence>MNATARAAATSTPTAELVPDEHRMDFLPTLFGLRLLMVGENAVYSFLKRLSPDYGGGFWEFLQYEGKPLYLRPASDRRFRMACEPNDYGGEVSADAAGVIATLFALSHLSFSDPSDRMAKAYQRLYAFAAHHPEAPEIFAAID</sequence>
<dbReference type="PATRIC" id="fig|401562.3.peg.968"/>
<comment type="caution">
    <text evidence="2">The sequence shown here is derived from an EMBL/GenBank/DDBJ whole genome shotgun (WGS) entry which is preliminary data.</text>
</comment>
<protein>
    <submittedName>
        <fullName evidence="2">Antirestriction protein</fullName>
    </submittedName>
</protein>
<evidence type="ECO:0000256" key="1">
    <source>
        <dbReference type="ARBA" id="ARBA00008618"/>
    </source>
</evidence>
<dbReference type="Pfam" id="PF03230">
    <property type="entry name" value="Antirestrict"/>
    <property type="match status" value="1"/>
</dbReference>